<name>A0A7X2SWW8_ENTAG</name>
<proteinExistence type="predicted"/>
<comment type="caution">
    <text evidence="1">The sequence shown here is derived from an EMBL/GenBank/DDBJ whole genome shotgun (WGS) entry which is preliminary data.</text>
</comment>
<dbReference type="Pfam" id="PF07395">
    <property type="entry name" value="Mig-14"/>
    <property type="match status" value="1"/>
</dbReference>
<evidence type="ECO:0000313" key="1">
    <source>
        <dbReference type="EMBL" id="MSE16651.1"/>
    </source>
</evidence>
<dbReference type="SUPFAM" id="SSF55729">
    <property type="entry name" value="Acyl-CoA N-acyltransferases (Nat)"/>
    <property type="match status" value="1"/>
</dbReference>
<organism evidence="1 2">
    <name type="scientific">Enterobacter agglomerans</name>
    <name type="common">Erwinia herbicola</name>
    <name type="synonym">Pantoea agglomerans</name>
    <dbReference type="NCBI Taxonomy" id="549"/>
    <lineage>
        <taxon>Bacteria</taxon>
        <taxon>Pseudomonadati</taxon>
        <taxon>Pseudomonadota</taxon>
        <taxon>Gammaproteobacteria</taxon>
        <taxon>Enterobacterales</taxon>
        <taxon>Erwiniaceae</taxon>
        <taxon>Pantoea</taxon>
        <taxon>Pantoea agglomerans group</taxon>
    </lineage>
</organism>
<gene>
    <name evidence="1" type="ORF">GKC49_16485</name>
</gene>
<dbReference type="EMBL" id="WKLC01000794">
    <property type="protein sequence ID" value="MSE16651.1"/>
    <property type="molecule type" value="Genomic_DNA"/>
</dbReference>
<sequence>MSHFKRMLYGWEQSDAGIYEHCFNRFGGSVNMHPDVIRFFSSRTGHEATYFHKVKQGGYIAAYALLDHSRIGVDQWKKFPLSYDEIMVPAAKNASMCFPERTNKMSHFNKHNFINFNFSFARKNKVCFVKESYSVKTEKNRRNEYNRFIRAGGRCCDMNQFSPEELADYYIFLFKSRFSDSVTCYSRENLITLINAMKRMLFGYILFVGNEPCAMDLLFMAESEHIIYFDVPNGGVNMKYSDLSPGSLLMWKNIGAARDYCKQTGKEMRLSIGSLDKEWTYKLRWADAHSTGKTIF</sequence>
<protein>
    <recommendedName>
        <fullName evidence="3">Antimicrobial resistance protein Mig-14</fullName>
    </recommendedName>
</protein>
<dbReference type="InterPro" id="IPR009977">
    <property type="entry name" value="Mig-14"/>
</dbReference>
<evidence type="ECO:0008006" key="3">
    <source>
        <dbReference type="Google" id="ProtNLM"/>
    </source>
</evidence>
<dbReference type="Proteomes" id="UP000461948">
    <property type="component" value="Unassembled WGS sequence"/>
</dbReference>
<accession>A0A7X2SWW8</accession>
<dbReference type="AlphaFoldDB" id="A0A7X2SWW8"/>
<reference evidence="1 2" key="1">
    <citation type="submission" date="2019-11" db="EMBL/GenBank/DDBJ databases">
        <title>Draft Genome Sequence of Plant Growth-Promoting Rhizosphere-Associated Bacteria.</title>
        <authorList>
            <person name="Vasilyev I.Y."/>
            <person name="Radchenko V."/>
            <person name="Ilnitskaya E.V."/>
        </authorList>
    </citation>
    <scope>NUCLEOTIDE SEQUENCE [LARGE SCALE GENOMIC DNA]</scope>
    <source>
        <strain evidence="1 2">VRA_MhP_f</strain>
    </source>
</reference>
<evidence type="ECO:0000313" key="2">
    <source>
        <dbReference type="Proteomes" id="UP000461948"/>
    </source>
</evidence>
<dbReference type="InterPro" id="IPR016181">
    <property type="entry name" value="Acyl_CoA_acyltransferase"/>
</dbReference>